<dbReference type="GO" id="GO:0005524">
    <property type="term" value="F:ATP binding"/>
    <property type="evidence" value="ECO:0007669"/>
    <property type="project" value="UniProtKB-UniRule"/>
</dbReference>
<sequence>MTAHTNHSAPRLAVVGVRGGWSSDLLARRAAEATGCQPLVIELERLSLDLGTGRALYEGLDLSRCGGLLLKKLGPEYSPGLLDRLEMLRFLEGRGVRMFSRPGAVAGLLDRLACTTTMVLGGVPMPPTTVTEDLDAAQAAVEAYGEAVLKPLYSTKARGMMVLRPGPGLRAALEGYLRAQGFFYIQKTVVLGERDLGVVFLGGQYLTTYSRRRQPGAWNTTTASGGRYEPFDPPREVVDLAWRAQNLFGLDFTCVDVALTDNGPQVFEVSAFGGFRGILEARGLDAAQLYAEYAAGRIDA</sequence>
<dbReference type="RefSeq" id="WP_089275116.1">
    <property type="nucleotide sequence ID" value="NZ_FZOC01000007.1"/>
</dbReference>
<dbReference type="Gene3D" id="3.30.470.20">
    <property type="entry name" value="ATP-grasp fold, B domain"/>
    <property type="match status" value="1"/>
</dbReference>
<dbReference type="InterPro" id="IPR011761">
    <property type="entry name" value="ATP-grasp"/>
</dbReference>
<dbReference type="GO" id="GO:0046872">
    <property type="term" value="F:metal ion binding"/>
    <property type="evidence" value="ECO:0007669"/>
    <property type="project" value="InterPro"/>
</dbReference>
<dbReference type="InterPro" id="IPR027592">
    <property type="entry name" value="ATP-grasp_GAK"/>
</dbReference>
<dbReference type="PANTHER" id="PTHR21621">
    <property type="entry name" value="RIBOSOMAL PROTEIN S6 MODIFICATION PROTEIN"/>
    <property type="match status" value="1"/>
</dbReference>
<accession>A0A239C3E3</accession>
<dbReference type="GO" id="GO:0005737">
    <property type="term" value="C:cytoplasm"/>
    <property type="evidence" value="ECO:0007669"/>
    <property type="project" value="TreeGrafter"/>
</dbReference>
<dbReference type="GO" id="GO:0016879">
    <property type="term" value="F:ligase activity, forming carbon-nitrogen bonds"/>
    <property type="evidence" value="ECO:0007669"/>
    <property type="project" value="TreeGrafter"/>
</dbReference>
<reference evidence="3 4" key="1">
    <citation type="submission" date="2017-06" db="EMBL/GenBank/DDBJ databases">
        <authorList>
            <person name="Kim H.J."/>
            <person name="Triplett B.A."/>
        </authorList>
    </citation>
    <scope>NUCLEOTIDE SEQUENCE [LARGE SCALE GENOMIC DNA]</scope>
    <source>
        <strain evidence="3 4">DSM 13116</strain>
    </source>
</reference>
<dbReference type="EMBL" id="FZOC01000007">
    <property type="protein sequence ID" value="SNS14422.1"/>
    <property type="molecule type" value="Genomic_DNA"/>
</dbReference>
<evidence type="ECO:0000313" key="4">
    <source>
        <dbReference type="Proteomes" id="UP000198324"/>
    </source>
</evidence>
<protein>
    <submittedName>
        <fullName evidence="3">SSU ribosomal protein S6P modification protein</fullName>
    </submittedName>
</protein>
<dbReference type="PROSITE" id="PS50975">
    <property type="entry name" value="ATP_GRASP"/>
    <property type="match status" value="1"/>
</dbReference>
<dbReference type="InterPro" id="IPR013651">
    <property type="entry name" value="ATP-grasp_RimK-type"/>
</dbReference>
<dbReference type="SUPFAM" id="SSF56059">
    <property type="entry name" value="Glutathione synthetase ATP-binding domain-like"/>
    <property type="match status" value="1"/>
</dbReference>
<keyword evidence="1" id="KW-0067">ATP-binding</keyword>
<dbReference type="Pfam" id="PF08443">
    <property type="entry name" value="RimK"/>
    <property type="match status" value="1"/>
</dbReference>
<gene>
    <name evidence="3" type="ORF">SAMN04488503_2915</name>
</gene>
<evidence type="ECO:0000313" key="3">
    <source>
        <dbReference type="EMBL" id="SNS14422.1"/>
    </source>
</evidence>
<dbReference type="AlphaFoldDB" id="A0A239C3E3"/>
<feature type="domain" description="ATP-grasp" evidence="2">
    <location>
        <begin position="115"/>
        <end position="295"/>
    </location>
</feature>
<dbReference type="NCBIfam" id="TIGR04356">
    <property type="entry name" value="grasp_GAK"/>
    <property type="match status" value="1"/>
</dbReference>
<dbReference type="PANTHER" id="PTHR21621:SF0">
    <property type="entry name" value="BETA-CITRYLGLUTAMATE SYNTHASE B-RELATED"/>
    <property type="match status" value="1"/>
</dbReference>
<dbReference type="OrthoDB" id="7821534at2"/>
<keyword evidence="4" id="KW-1185">Reference proteome</keyword>
<name>A0A239C3E3_9BACT</name>
<organism evidence="3 4">
    <name type="scientific">Humidesulfovibrio mexicanus</name>
    <dbReference type="NCBI Taxonomy" id="147047"/>
    <lineage>
        <taxon>Bacteria</taxon>
        <taxon>Pseudomonadati</taxon>
        <taxon>Thermodesulfobacteriota</taxon>
        <taxon>Desulfovibrionia</taxon>
        <taxon>Desulfovibrionales</taxon>
        <taxon>Desulfovibrionaceae</taxon>
        <taxon>Humidesulfovibrio</taxon>
    </lineage>
</organism>
<proteinExistence type="predicted"/>
<evidence type="ECO:0000259" key="2">
    <source>
        <dbReference type="PROSITE" id="PS50975"/>
    </source>
</evidence>
<evidence type="ECO:0000256" key="1">
    <source>
        <dbReference type="PROSITE-ProRule" id="PRU00409"/>
    </source>
</evidence>
<keyword evidence="1" id="KW-0547">Nucleotide-binding</keyword>
<dbReference type="Proteomes" id="UP000198324">
    <property type="component" value="Unassembled WGS sequence"/>
</dbReference>